<dbReference type="InterPro" id="IPR011204">
    <property type="entry name" value="Virulence_RhuM-like"/>
</dbReference>
<dbReference type="PANTHER" id="PTHR35810">
    <property type="entry name" value="CYTOPLASMIC PROTEIN-RELATED"/>
    <property type="match status" value="1"/>
</dbReference>
<dbReference type="Pfam" id="PF13310">
    <property type="entry name" value="Virulence_RhuM"/>
    <property type="match status" value="1"/>
</dbReference>
<evidence type="ECO:0008006" key="2">
    <source>
        <dbReference type="Google" id="ProtNLM"/>
    </source>
</evidence>
<proteinExistence type="predicted"/>
<dbReference type="EMBL" id="AP035787">
    <property type="protein sequence ID" value="BFO76807.1"/>
    <property type="molecule type" value="Genomic_DNA"/>
</dbReference>
<organism evidence="1">
    <name type="scientific">Prevotella sp. GTC17259</name>
    <dbReference type="NCBI Taxonomy" id="3236795"/>
    <lineage>
        <taxon>Bacteria</taxon>
        <taxon>Pseudomonadati</taxon>
        <taxon>Bacteroidota</taxon>
        <taxon>Bacteroidia</taxon>
        <taxon>Bacteroidales</taxon>
        <taxon>Prevotellaceae</taxon>
        <taxon>Prevotella</taxon>
    </lineage>
</organism>
<sequence>MATLFGRDKSTISRYIKNVFEDGELSPKATVANFATVQVEGNREVARNIDYYNLDVIISVGYRVKAQQGTQFRI</sequence>
<evidence type="ECO:0000313" key="1">
    <source>
        <dbReference type="EMBL" id="BFO76807.1"/>
    </source>
</evidence>
<gene>
    <name evidence="1" type="ORF">GTC17259_18570</name>
</gene>
<accession>A0AB33JF50</accession>
<dbReference type="AlphaFoldDB" id="A0AB33JF50"/>
<protein>
    <recommendedName>
        <fullName evidence="2">Virulence RhuM family protein</fullName>
    </recommendedName>
</protein>
<reference evidence="1" key="1">
    <citation type="submission" date="2024-07" db="EMBL/GenBank/DDBJ databases">
        <title>Complete genome sequence of Prevotella sp. YM-2024 GTC17259.</title>
        <authorList>
            <person name="Hayashi M."/>
            <person name="Muto Y."/>
            <person name="Tanaka K."/>
            <person name="Niwa H."/>
        </authorList>
    </citation>
    <scope>NUCLEOTIDE SEQUENCE</scope>
    <source>
        <strain evidence="1">GTC17259</strain>
    </source>
</reference>
<name>A0AB33JF50_9BACT</name>
<dbReference type="PANTHER" id="PTHR35810:SF1">
    <property type="entry name" value="CYTOPLASMIC PROTEIN"/>
    <property type="match status" value="1"/>
</dbReference>